<feature type="transmembrane region" description="Helical" evidence="1">
    <location>
        <begin position="26"/>
        <end position="50"/>
    </location>
</feature>
<keyword evidence="1" id="KW-0812">Transmembrane</keyword>
<sequence length="81" mass="9139">MSCLTQDLRKEIRERVSNSISQNPSVTTLIIIEVILWVGTLAYISIALGCHRYLQARIKNSVERRQRFRGDGVLLPDTGPA</sequence>
<reference evidence="2 3" key="1">
    <citation type="journal article" date="2014" name="Virol. J.">
        <title>Viral metagenomic analysis of feces of wild small carnivores.</title>
        <authorList>
            <person name="Bodewes R."/>
            <person name="Ruiz-Gonzalez A."/>
            <person name="Schapendonk C.M."/>
            <person name="van den Brand J.M."/>
            <person name="Osterhaus A.D."/>
            <person name="Smits S.L."/>
        </authorList>
    </citation>
    <scope>NUCLEOTIDE SEQUENCE [LARGE SCALE GENOMIC DNA]</scope>
    <source>
        <strain evidence="2">S40</strain>
    </source>
</reference>
<dbReference type="KEGG" id="vg:26631407"/>
<protein>
    <submittedName>
        <fullName evidence="2">Alpha 1 protein</fullName>
    </submittedName>
</protein>
<dbReference type="EMBL" id="KF823814">
    <property type="protein sequence ID" value="AIB06809.1"/>
    <property type="molecule type" value="Viral_cRNA"/>
</dbReference>
<dbReference type="GeneID" id="26631407"/>
<evidence type="ECO:0000313" key="2">
    <source>
        <dbReference type="EMBL" id="AIB06809.1"/>
    </source>
</evidence>
<keyword evidence="1" id="KW-0472">Membrane</keyword>
<dbReference type="RefSeq" id="YP_009204557.1">
    <property type="nucleotide sequence ID" value="NC_028867.1"/>
</dbReference>
<name>A0A060D558_9RHAB</name>
<accession>A0A060D558</accession>
<proteinExistence type="predicted"/>
<dbReference type="Proteomes" id="UP000113864">
    <property type="component" value="Segment"/>
</dbReference>
<keyword evidence="1" id="KW-1133">Transmembrane helix</keyword>
<organism evidence="2 3">
    <name type="scientific">Fox fecal rhabdovirus</name>
    <dbReference type="NCBI Taxonomy" id="1504569"/>
    <lineage>
        <taxon>Viruses</taxon>
        <taxon>Riboviria</taxon>
        <taxon>Orthornavirae</taxon>
        <taxon>Negarnaviricota</taxon>
        <taxon>Haploviricotina</taxon>
        <taxon>Monjiviricetes</taxon>
        <taxon>Mononegavirales</taxon>
        <taxon>Rhabdoviridae</taxon>
        <taxon>Rhabdoviridae incertae sedis</taxon>
        <taxon>Alphaplatrhavirus</taxon>
        <taxon>Alphaplatrhavirus vulpes</taxon>
    </lineage>
</organism>
<evidence type="ECO:0000313" key="3">
    <source>
        <dbReference type="Proteomes" id="UP000113864"/>
    </source>
</evidence>
<keyword evidence="3" id="KW-1185">Reference proteome</keyword>
<evidence type="ECO:0000256" key="1">
    <source>
        <dbReference type="SAM" id="Phobius"/>
    </source>
</evidence>